<comment type="caution">
    <text evidence="3">The sequence shown here is derived from an EMBL/GenBank/DDBJ whole genome shotgun (WGS) entry which is preliminary data.</text>
</comment>
<dbReference type="PANTHER" id="PTHR11188:SF176">
    <property type="entry name" value="ARRESTIN DOMAIN-CONTAINING PROTEIN 1"/>
    <property type="match status" value="1"/>
</dbReference>
<dbReference type="InterPro" id="IPR011021">
    <property type="entry name" value="Arrestin-like_N"/>
</dbReference>
<dbReference type="InterPro" id="IPR011022">
    <property type="entry name" value="Arrestin_C-like"/>
</dbReference>
<dbReference type="Gene3D" id="2.60.40.640">
    <property type="match status" value="2"/>
</dbReference>
<dbReference type="GO" id="GO:0015031">
    <property type="term" value="P:protein transport"/>
    <property type="evidence" value="ECO:0007669"/>
    <property type="project" value="TreeGrafter"/>
</dbReference>
<dbReference type="PANTHER" id="PTHR11188">
    <property type="entry name" value="ARRESTIN DOMAIN CONTAINING PROTEIN"/>
    <property type="match status" value="1"/>
</dbReference>
<keyword evidence="4" id="KW-1185">Reference proteome</keyword>
<dbReference type="SMART" id="SM01017">
    <property type="entry name" value="Arrestin_C"/>
    <property type="match status" value="1"/>
</dbReference>
<protein>
    <recommendedName>
        <fullName evidence="2">Arrestin C-terminal-like domain-containing protein</fullName>
    </recommendedName>
</protein>
<dbReference type="SUPFAM" id="SSF81296">
    <property type="entry name" value="E set domains"/>
    <property type="match status" value="2"/>
</dbReference>
<organism evidence="3 4">
    <name type="scientific">Paralvinella palmiformis</name>
    <dbReference type="NCBI Taxonomy" id="53620"/>
    <lineage>
        <taxon>Eukaryota</taxon>
        <taxon>Metazoa</taxon>
        <taxon>Spiralia</taxon>
        <taxon>Lophotrochozoa</taxon>
        <taxon>Annelida</taxon>
        <taxon>Polychaeta</taxon>
        <taxon>Sedentaria</taxon>
        <taxon>Canalipalpata</taxon>
        <taxon>Terebellida</taxon>
        <taxon>Terebelliformia</taxon>
        <taxon>Alvinellidae</taxon>
        <taxon>Paralvinella</taxon>
    </lineage>
</organism>
<gene>
    <name evidence="3" type="ORF">LSH36_275g04024</name>
</gene>
<dbReference type="EMBL" id="JAODUP010000275">
    <property type="protein sequence ID" value="KAK2154154.1"/>
    <property type="molecule type" value="Genomic_DNA"/>
</dbReference>
<dbReference type="InterPro" id="IPR050357">
    <property type="entry name" value="Arrestin_domain-protein"/>
</dbReference>
<dbReference type="Proteomes" id="UP001208570">
    <property type="component" value="Unassembled WGS sequence"/>
</dbReference>
<sequence>MGATDSIKCALRHEKPLGLSPNPTLLQSLVVPDEWKTSDGTNPGPFLGDFMMGKLQAFEISFTKKHGVYYAGKQLQGYVSVVLDAPLKIRNIHVWIYGRAKVHWIKSSGSDTSKQTTHYRAEEIYLDKTLLVHGSMHHGSLELSSGRHTYKFEVDIPASAPSSFESSYGWVRYLCKAKIHQPWKFDHEVKAAFTVVKVLDLNHIRPDLGVSQERTETKDVVCCCCACGTVTCTFHANKKGYVPGEKILMLAEIENGTNTKVDYCTVALKQHVIFHGRSDAFFSSGEMVSKTETETVAKTTCGEIKSGKSYNWEDISLRVPPLPPSKLVGCNIIKTSYVIELSLSAWDDLKISMDIVLGTKPLHRASFHRTNTITKEHSPLTSSKSWPRELPILTYEECVKGQRHIKEDHDSDYTRGQMHWAPSYPMYTWPAEGNTTRP</sequence>
<dbReference type="Pfam" id="PF00339">
    <property type="entry name" value="Arrestin_N"/>
    <property type="match status" value="1"/>
</dbReference>
<dbReference type="Pfam" id="PF02752">
    <property type="entry name" value="Arrestin_C"/>
    <property type="match status" value="1"/>
</dbReference>
<evidence type="ECO:0000313" key="3">
    <source>
        <dbReference type="EMBL" id="KAK2154154.1"/>
    </source>
</evidence>
<proteinExistence type="inferred from homology"/>
<evidence type="ECO:0000313" key="4">
    <source>
        <dbReference type="Proteomes" id="UP001208570"/>
    </source>
</evidence>
<accession>A0AAD9JJF4</accession>
<evidence type="ECO:0000256" key="1">
    <source>
        <dbReference type="ARBA" id="ARBA00005298"/>
    </source>
</evidence>
<comment type="similarity">
    <text evidence="1">Belongs to the arrestin family.</text>
</comment>
<dbReference type="GO" id="GO:0005737">
    <property type="term" value="C:cytoplasm"/>
    <property type="evidence" value="ECO:0007669"/>
    <property type="project" value="TreeGrafter"/>
</dbReference>
<dbReference type="InterPro" id="IPR014752">
    <property type="entry name" value="Arrestin-like_C"/>
</dbReference>
<name>A0AAD9JJF4_9ANNE</name>
<evidence type="ECO:0000259" key="2">
    <source>
        <dbReference type="SMART" id="SM01017"/>
    </source>
</evidence>
<feature type="domain" description="Arrestin C-terminal-like" evidence="2">
    <location>
        <begin position="226"/>
        <end position="362"/>
    </location>
</feature>
<reference evidence="3" key="1">
    <citation type="journal article" date="2023" name="Mol. Biol. Evol.">
        <title>Third-Generation Sequencing Reveals the Adaptive Role of the Epigenome in Three Deep-Sea Polychaetes.</title>
        <authorList>
            <person name="Perez M."/>
            <person name="Aroh O."/>
            <person name="Sun Y."/>
            <person name="Lan Y."/>
            <person name="Juniper S.K."/>
            <person name="Young C.R."/>
            <person name="Angers B."/>
            <person name="Qian P.Y."/>
        </authorList>
    </citation>
    <scope>NUCLEOTIDE SEQUENCE</scope>
    <source>
        <strain evidence="3">P08H-3</strain>
    </source>
</reference>
<dbReference type="AlphaFoldDB" id="A0AAD9JJF4"/>
<dbReference type="InterPro" id="IPR014756">
    <property type="entry name" value="Ig_E-set"/>
</dbReference>